<keyword evidence="2" id="KW-1185">Reference proteome</keyword>
<gene>
    <name evidence="1" type="ORF">LMG24238_03240</name>
</gene>
<evidence type="ECO:0000313" key="2">
    <source>
        <dbReference type="Proteomes" id="UP000494255"/>
    </source>
</evidence>
<reference evidence="1 2" key="1">
    <citation type="submission" date="2020-04" db="EMBL/GenBank/DDBJ databases">
        <authorList>
            <person name="De Canck E."/>
        </authorList>
    </citation>
    <scope>NUCLEOTIDE SEQUENCE [LARGE SCALE GENOMIC DNA]</scope>
    <source>
        <strain evidence="1 2">LMG 24238</strain>
    </source>
</reference>
<evidence type="ECO:0000313" key="1">
    <source>
        <dbReference type="EMBL" id="CAB3693512.1"/>
    </source>
</evidence>
<dbReference type="Proteomes" id="UP000494255">
    <property type="component" value="Unassembled WGS sequence"/>
</dbReference>
<accession>A0A6J5B5W0</accession>
<name>A0A6J5B5W0_9BURK</name>
<dbReference type="AlphaFoldDB" id="A0A6J5B5W0"/>
<protein>
    <submittedName>
        <fullName evidence="1">Uncharacterized protein</fullName>
    </submittedName>
</protein>
<dbReference type="EMBL" id="CADIKC010000004">
    <property type="protein sequence ID" value="CAB3693512.1"/>
    <property type="molecule type" value="Genomic_DNA"/>
</dbReference>
<sequence>MADNKLTPVSGHHIRAILDELRSDVDTAFSDLESNPSSQSGRRRVINAAISYLEAACILIDQVAQDRCMKRPINIYEREAFAVPEPESEERSISRTLLSAARVSRLDTQSFSPGRNISEALVSVATLRARLLAPRTLSSLEITKHELQSTSTIVTWVHAKAHQLLTVASESPAQELKRRRRLREVYDLRH</sequence>
<proteinExistence type="predicted"/>
<organism evidence="1 2">
    <name type="scientific">Paraburkholderia sediminicola</name>
    <dbReference type="NCBI Taxonomy" id="458836"/>
    <lineage>
        <taxon>Bacteria</taxon>
        <taxon>Pseudomonadati</taxon>
        <taxon>Pseudomonadota</taxon>
        <taxon>Betaproteobacteria</taxon>
        <taxon>Burkholderiales</taxon>
        <taxon>Burkholderiaceae</taxon>
        <taxon>Paraburkholderia</taxon>
    </lineage>
</organism>